<keyword evidence="1" id="KW-0175">Coiled coil</keyword>
<organism evidence="3 4">
    <name type="scientific">Acrasis kona</name>
    <dbReference type="NCBI Taxonomy" id="1008807"/>
    <lineage>
        <taxon>Eukaryota</taxon>
        <taxon>Discoba</taxon>
        <taxon>Heterolobosea</taxon>
        <taxon>Tetramitia</taxon>
        <taxon>Eutetramitia</taxon>
        <taxon>Acrasidae</taxon>
        <taxon>Acrasis</taxon>
    </lineage>
</organism>
<evidence type="ECO:0000256" key="2">
    <source>
        <dbReference type="SAM" id="MobiDB-lite"/>
    </source>
</evidence>
<accession>A0AAW2YQV6</accession>
<evidence type="ECO:0000256" key="1">
    <source>
        <dbReference type="SAM" id="Coils"/>
    </source>
</evidence>
<reference evidence="3 4" key="1">
    <citation type="submission" date="2024-03" db="EMBL/GenBank/DDBJ databases">
        <title>The Acrasis kona genome and developmental transcriptomes reveal deep origins of eukaryotic multicellular pathways.</title>
        <authorList>
            <person name="Sheikh S."/>
            <person name="Fu C.-J."/>
            <person name="Brown M.W."/>
            <person name="Baldauf S.L."/>
        </authorList>
    </citation>
    <scope>NUCLEOTIDE SEQUENCE [LARGE SCALE GENOMIC DNA]</scope>
    <source>
        <strain evidence="3 4">ATCC MYA-3509</strain>
    </source>
</reference>
<sequence length="327" mass="37545">MVSNDDESVIDTEKIEQQPIIIKTTSFVEQIPIVEQLISIVPTSSRDDEPGGPPQKRIEKSPRLSNKQSEHVQEKPTGDTKPSSVPIATSNVAPVVVDSIPITVPTISIHDEIVKEEKPKLSPKRNVEIVAATIEKPVEPIQTSNVQTTTNTTPSTNQRKLSPKRTPETPDQIRIRLKQEEDMRRLEERLNRQKRLEQEEKSDSQVEQIVLQRRKEEEERRRQNEENIKAANNVPVQQPMAKQVIEELSPWQRELKNRQNKNFVAIKEIDSLSTLSRQTSDESLEVSRKRVSVMLQRFEQVEKNAQEQQIRSIKKHSSPRLNNTPPK</sequence>
<dbReference type="AlphaFoldDB" id="A0AAW2YQV6"/>
<dbReference type="EMBL" id="JAOPGA020000597">
    <property type="protein sequence ID" value="KAL0479748.1"/>
    <property type="molecule type" value="Genomic_DNA"/>
</dbReference>
<proteinExistence type="predicted"/>
<name>A0AAW2YQV6_9EUKA</name>
<dbReference type="Proteomes" id="UP001431209">
    <property type="component" value="Unassembled WGS sequence"/>
</dbReference>
<evidence type="ECO:0000313" key="3">
    <source>
        <dbReference type="EMBL" id="KAL0479748.1"/>
    </source>
</evidence>
<feature type="region of interest" description="Disordered" evidence="2">
    <location>
        <begin position="306"/>
        <end position="327"/>
    </location>
</feature>
<feature type="compositionally biased region" description="Low complexity" evidence="2">
    <location>
        <begin position="142"/>
        <end position="158"/>
    </location>
</feature>
<keyword evidence="4" id="KW-1185">Reference proteome</keyword>
<feature type="region of interest" description="Disordered" evidence="2">
    <location>
        <begin position="42"/>
        <end position="87"/>
    </location>
</feature>
<feature type="coiled-coil region" evidence="1">
    <location>
        <begin position="176"/>
        <end position="234"/>
    </location>
</feature>
<comment type="caution">
    <text evidence="3">The sequence shown here is derived from an EMBL/GenBank/DDBJ whole genome shotgun (WGS) entry which is preliminary data.</text>
</comment>
<gene>
    <name evidence="3" type="ORF">AKO1_007539</name>
</gene>
<protein>
    <submittedName>
        <fullName evidence="3">Uncharacterized protein</fullName>
    </submittedName>
</protein>
<feature type="region of interest" description="Disordered" evidence="2">
    <location>
        <begin position="140"/>
        <end position="172"/>
    </location>
</feature>
<evidence type="ECO:0000313" key="4">
    <source>
        <dbReference type="Proteomes" id="UP001431209"/>
    </source>
</evidence>
<feature type="compositionally biased region" description="Basic and acidic residues" evidence="2">
    <location>
        <begin position="56"/>
        <end position="78"/>
    </location>
</feature>